<protein>
    <recommendedName>
        <fullName evidence="4">Peptide methionine sulfoxide reductase MsrA</fullName>
        <shortName evidence="4">Protein-methionine-S-oxide reductase</shortName>
        <ecNumber evidence="4">1.8.4.11</ecNumber>
    </recommendedName>
    <alternativeName>
        <fullName evidence="4">Peptide-methionine (S)-S-oxide reductase</fullName>
        <shortName evidence="4">Peptide Met(O) reductase</shortName>
    </alternativeName>
</protein>
<evidence type="ECO:0000256" key="3">
    <source>
        <dbReference type="ARBA" id="ARBA00048782"/>
    </source>
</evidence>
<dbReference type="RefSeq" id="WP_191072082.1">
    <property type="nucleotide sequence ID" value="NZ_CP060506.1"/>
</dbReference>
<dbReference type="GO" id="GO:0005737">
    <property type="term" value="C:cytoplasm"/>
    <property type="evidence" value="ECO:0007669"/>
    <property type="project" value="TreeGrafter"/>
</dbReference>
<evidence type="ECO:0000259" key="5">
    <source>
        <dbReference type="Pfam" id="PF01625"/>
    </source>
</evidence>
<keyword evidence="7" id="KW-1185">Reference proteome</keyword>
<dbReference type="InterPro" id="IPR002569">
    <property type="entry name" value="Met_Sox_Rdtase_MsrA_dom"/>
</dbReference>
<keyword evidence="1 4" id="KW-0560">Oxidoreductase</keyword>
<organism evidence="6 7">
    <name type="scientific">Nanchangia anserum</name>
    <dbReference type="NCBI Taxonomy" id="2692125"/>
    <lineage>
        <taxon>Bacteria</taxon>
        <taxon>Bacillati</taxon>
        <taxon>Actinomycetota</taxon>
        <taxon>Actinomycetes</taxon>
        <taxon>Actinomycetales</taxon>
        <taxon>Actinomycetaceae</taxon>
        <taxon>Nanchangia</taxon>
    </lineage>
</organism>
<dbReference type="SUPFAM" id="SSF55068">
    <property type="entry name" value="Peptide methionine sulfoxide reductase"/>
    <property type="match status" value="1"/>
</dbReference>
<evidence type="ECO:0000256" key="2">
    <source>
        <dbReference type="ARBA" id="ARBA00047806"/>
    </source>
</evidence>
<feature type="active site" evidence="4">
    <location>
        <position position="31"/>
    </location>
</feature>
<dbReference type="PANTHER" id="PTHR42799:SF2">
    <property type="entry name" value="MITOCHONDRIAL PEPTIDE METHIONINE SULFOXIDE REDUCTASE"/>
    <property type="match status" value="1"/>
</dbReference>
<dbReference type="HAMAP" id="MF_01401">
    <property type="entry name" value="MsrA"/>
    <property type="match status" value="1"/>
</dbReference>
<comment type="function">
    <text evidence="4">Has an important function as a repair enzyme for proteins that have been inactivated by oxidation. Catalyzes the reversible oxidation-reduction of methionine sulfoxide in proteins to methionine.</text>
</comment>
<gene>
    <name evidence="4 6" type="primary">msrA</name>
    <name evidence="6" type="ORF">H8R10_07005</name>
</gene>
<evidence type="ECO:0000256" key="1">
    <source>
        <dbReference type="ARBA" id="ARBA00023002"/>
    </source>
</evidence>
<dbReference type="GO" id="GO:0034599">
    <property type="term" value="P:cellular response to oxidative stress"/>
    <property type="evidence" value="ECO:0007669"/>
    <property type="project" value="TreeGrafter"/>
</dbReference>
<comment type="catalytic activity">
    <reaction evidence="3 4">
        <text>[thioredoxin]-disulfide + L-methionine + H2O = L-methionine (S)-S-oxide + [thioredoxin]-dithiol</text>
        <dbReference type="Rhea" id="RHEA:19993"/>
        <dbReference type="Rhea" id="RHEA-COMP:10698"/>
        <dbReference type="Rhea" id="RHEA-COMP:10700"/>
        <dbReference type="ChEBI" id="CHEBI:15377"/>
        <dbReference type="ChEBI" id="CHEBI:29950"/>
        <dbReference type="ChEBI" id="CHEBI:50058"/>
        <dbReference type="ChEBI" id="CHEBI:57844"/>
        <dbReference type="ChEBI" id="CHEBI:58772"/>
        <dbReference type="EC" id="1.8.4.11"/>
    </reaction>
</comment>
<comment type="catalytic activity">
    <reaction evidence="2 4">
        <text>L-methionyl-[protein] + [thioredoxin]-disulfide + H2O = L-methionyl-(S)-S-oxide-[protein] + [thioredoxin]-dithiol</text>
        <dbReference type="Rhea" id="RHEA:14217"/>
        <dbReference type="Rhea" id="RHEA-COMP:10698"/>
        <dbReference type="Rhea" id="RHEA-COMP:10700"/>
        <dbReference type="Rhea" id="RHEA-COMP:12313"/>
        <dbReference type="Rhea" id="RHEA-COMP:12315"/>
        <dbReference type="ChEBI" id="CHEBI:15377"/>
        <dbReference type="ChEBI" id="CHEBI:16044"/>
        <dbReference type="ChEBI" id="CHEBI:29950"/>
        <dbReference type="ChEBI" id="CHEBI:44120"/>
        <dbReference type="ChEBI" id="CHEBI:50058"/>
        <dbReference type="EC" id="1.8.4.11"/>
    </reaction>
</comment>
<dbReference type="GO" id="GO:0008113">
    <property type="term" value="F:peptide-methionine (S)-S-oxide reductase activity"/>
    <property type="evidence" value="ECO:0007669"/>
    <property type="project" value="UniProtKB-UniRule"/>
</dbReference>
<dbReference type="NCBIfam" id="TIGR00401">
    <property type="entry name" value="msrA"/>
    <property type="match status" value="1"/>
</dbReference>
<dbReference type="InterPro" id="IPR036509">
    <property type="entry name" value="Met_Sox_Rdtase_MsrA_sf"/>
</dbReference>
<evidence type="ECO:0000313" key="7">
    <source>
        <dbReference type="Proteomes" id="UP000627538"/>
    </source>
</evidence>
<dbReference type="AlphaFoldDB" id="A0A8I0GCY1"/>
<sequence>MTYRPAPHVVLGTRIDDAPASCRILDVAMGCFWGAERAFWTLPGVYCTAVGYEGGHLANPTYRDVCRGDTGHAETVRIVFDPAQITTTELLQVFFDNHDPTQGLRQGNDVGPQYRSMIFASTEADAATASGARERFAQALAARGFPAVTTEVCGPDPNRTFWLAEDDHQQYLAKNPLGYCGLRGTGVSCALSERDANIPDPSRDR</sequence>
<reference evidence="6 7" key="1">
    <citation type="submission" date="2020-08" db="EMBL/GenBank/DDBJ databases">
        <title>Winkia gen. nov., sp. nov., isolated from faeces of the Anser albifrons in China.</title>
        <authorList>
            <person name="Liu Q."/>
        </authorList>
    </citation>
    <scope>NUCLEOTIDE SEQUENCE [LARGE SCALE GENOMIC DNA]</scope>
    <source>
        <strain evidence="6 7">C62</strain>
    </source>
</reference>
<comment type="similarity">
    <text evidence="4">Belongs to the MsrA Met sulfoxide reductase family.</text>
</comment>
<proteinExistence type="inferred from homology"/>
<dbReference type="Proteomes" id="UP000627538">
    <property type="component" value="Unassembled WGS sequence"/>
</dbReference>
<accession>A0A8I0GCY1</accession>
<dbReference type="EMBL" id="JACRUO010000002">
    <property type="protein sequence ID" value="MBD3689971.1"/>
    <property type="molecule type" value="Genomic_DNA"/>
</dbReference>
<name>A0A8I0GCY1_9ACTO</name>
<feature type="domain" description="Peptide methionine sulphoxide reductase MsrA" evidence="5">
    <location>
        <begin position="27"/>
        <end position="180"/>
    </location>
</feature>
<comment type="caution">
    <text evidence="6">The sequence shown here is derived from an EMBL/GenBank/DDBJ whole genome shotgun (WGS) entry which is preliminary data.</text>
</comment>
<dbReference type="EC" id="1.8.4.11" evidence="4"/>
<evidence type="ECO:0000256" key="4">
    <source>
        <dbReference type="HAMAP-Rule" id="MF_01401"/>
    </source>
</evidence>
<dbReference type="PANTHER" id="PTHR42799">
    <property type="entry name" value="MITOCHONDRIAL PEPTIDE METHIONINE SULFOXIDE REDUCTASE"/>
    <property type="match status" value="1"/>
</dbReference>
<dbReference type="Pfam" id="PF01625">
    <property type="entry name" value="PMSR"/>
    <property type="match status" value="1"/>
</dbReference>
<dbReference type="Gene3D" id="3.30.1060.10">
    <property type="entry name" value="Peptide methionine sulphoxide reductase MsrA"/>
    <property type="match status" value="1"/>
</dbReference>
<evidence type="ECO:0000313" key="6">
    <source>
        <dbReference type="EMBL" id="MBD3689971.1"/>
    </source>
</evidence>
<dbReference type="InterPro" id="IPR050162">
    <property type="entry name" value="MsrA_MetSO_reductase"/>
</dbReference>